<keyword evidence="14" id="KW-0325">Glycoprotein</keyword>
<comment type="subcellular location">
    <subcellularLocation>
        <location evidence="1">Membrane</location>
        <topology evidence="1">Single-pass membrane protein</topology>
    </subcellularLocation>
</comment>
<keyword evidence="6" id="KW-0732">Signal</keyword>
<keyword evidence="13" id="KW-0675">Receptor</keyword>
<evidence type="ECO:0000313" key="16">
    <source>
        <dbReference type="EMBL" id="KAI3912060.1"/>
    </source>
</evidence>
<dbReference type="PROSITE" id="PS00108">
    <property type="entry name" value="PROTEIN_KINASE_ST"/>
    <property type="match status" value="1"/>
</dbReference>
<dbReference type="PANTHER" id="PTHR48006">
    <property type="entry name" value="LEUCINE-RICH REPEAT-CONTAINING PROTEIN DDB_G0281931-RELATED"/>
    <property type="match status" value="1"/>
</dbReference>
<dbReference type="Gene3D" id="1.10.510.10">
    <property type="entry name" value="Transferase(Phosphotransferase) domain 1"/>
    <property type="match status" value="1"/>
</dbReference>
<evidence type="ECO:0000256" key="8">
    <source>
        <dbReference type="ARBA" id="ARBA00022741"/>
    </source>
</evidence>
<dbReference type="InterPro" id="IPR051824">
    <property type="entry name" value="LRR_Rcpt-Like_S/T_Kinase"/>
</dbReference>
<dbReference type="PANTHER" id="PTHR48006:SF60">
    <property type="entry name" value="PROTEIN KINASE DOMAIN-CONTAINING PROTEIN"/>
    <property type="match status" value="1"/>
</dbReference>
<gene>
    <name evidence="16" type="ORF">MKW98_007587</name>
</gene>
<name>A0AAD4SKT4_9MAGN</name>
<keyword evidence="2" id="KW-0723">Serine/threonine-protein kinase</keyword>
<dbReference type="PROSITE" id="PS50011">
    <property type="entry name" value="PROTEIN_KINASE_DOM"/>
    <property type="match status" value="1"/>
</dbReference>
<dbReference type="AlphaFoldDB" id="A0AAD4SKT4"/>
<dbReference type="FunFam" id="1.10.510.10:FF:000044">
    <property type="entry name" value="Putative LRR receptor-like serine/threonine-protein kinase"/>
    <property type="match status" value="1"/>
</dbReference>
<keyword evidence="8" id="KW-0547">Nucleotide-binding</keyword>
<evidence type="ECO:0000313" key="17">
    <source>
        <dbReference type="Proteomes" id="UP001202328"/>
    </source>
</evidence>
<dbReference type="GO" id="GO:0005524">
    <property type="term" value="F:ATP binding"/>
    <property type="evidence" value="ECO:0007669"/>
    <property type="project" value="UniProtKB-KW"/>
</dbReference>
<evidence type="ECO:0000256" key="14">
    <source>
        <dbReference type="ARBA" id="ARBA00023180"/>
    </source>
</evidence>
<evidence type="ECO:0000256" key="6">
    <source>
        <dbReference type="ARBA" id="ARBA00022729"/>
    </source>
</evidence>
<evidence type="ECO:0000256" key="5">
    <source>
        <dbReference type="ARBA" id="ARBA00022692"/>
    </source>
</evidence>
<evidence type="ECO:0000256" key="7">
    <source>
        <dbReference type="ARBA" id="ARBA00022737"/>
    </source>
</evidence>
<keyword evidence="11" id="KW-1133">Transmembrane helix</keyword>
<accession>A0AAD4SKT4</accession>
<keyword evidence="3" id="KW-0597">Phosphoprotein</keyword>
<reference evidence="16" key="1">
    <citation type="submission" date="2022-04" db="EMBL/GenBank/DDBJ databases">
        <title>A functionally conserved STORR gene fusion in Papaver species that diverged 16.8 million years ago.</title>
        <authorList>
            <person name="Catania T."/>
        </authorList>
    </citation>
    <scope>NUCLEOTIDE SEQUENCE</scope>
    <source>
        <strain evidence="16">S-188037</strain>
    </source>
</reference>
<dbReference type="GO" id="GO:0004674">
    <property type="term" value="F:protein serine/threonine kinase activity"/>
    <property type="evidence" value="ECO:0007669"/>
    <property type="project" value="UniProtKB-KW"/>
</dbReference>
<keyword evidence="10" id="KW-0067">ATP-binding</keyword>
<dbReference type="InterPro" id="IPR008271">
    <property type="entry name" value="Ser/Thr_kinase_AS"/>
</dbReference>
<keyword evidence="4" id="KW-0808">Transferase</keyword>
<dbReference type="Proteomes" id="UP001202328">
    <property type="component" value="Unassembled WGS sequence"/>
</dbReference>
<keyword evidence="17" id="KW-1185">Reference proteome</keyword>
<dbReference type="CDD" id="cd14066">
    <property type="entry name" value="STKc_IRAK"/>
    <property type="match status" value="1"/>
</dbReference>
<evidence type="ECO:0000256" key="3">
    <source>
        <dbReference type="ARBA" id="ARBA00022553"/>
    </source>
</evidence>
<dbReference type="SUPFAM" id="SSF56112">
    <property type="entry name" value="Protein kinase-like (PK-like)"/>
    <property type="match status" value="1"/>
</dbReference>
<dbReference type="InterPro" id="IPR011009">
    <property type="entry name" value="Kinase-like_dom_sf"/>
</dbReference>
<feature type="domain" description="Protein kinase" evidence="15">
    <location>
        <begin position="1"/>
        <end position="262"/>
    </location>
</feature>
<evidence type="ECO:0000256" key="12">
    <source>
        <dbReference type="ARBA" id="ARBA00023136"/>
    </source>
</evidence>
<dbReference type="InterPro" id="IPR000719">
    <property type="entry name" value="Prot_kinase_dom"/>
</dbReference>
<evidence type="ECO:0000256" key="4">
    <source>
        <dbReference type="ARBA" id="ARBA00022679"/>
    </source>
</evidence>
<comment type="caution">
    <text evidence="16">The sequence shown here is derived from an EMBL/GenBank/DDBJ whole genome shotgun (WGS) entry which is preliminary data.</text>
</comment>
<dbReference type="EMBL" id="JAJJMB010009858">
    <property type="protein sequence ID" value="KAI3912060.1"/>
    <property type="molecule type" value="Genomic_DNA"/>
</dbReference>
<keyword evidence="9" id="KW-0418">Kinase</keyword>
<keyword evidence="7" id="KW-0677">Repeat</keyword>
<evidence type="ECO:0000259" key="15">
    <source>
        <dbReference type="PROSITE" id="PS50011"/>
    </source>
</evidence>
<evidence type="ECO:0000256" key="10">
    <source>
        <dbReference type="ARBA" id="ARBA00022840"/>
    </source>
</evidence>
<dbReference type="PIRSF" id="PIRSF000654">
    <property type="entry name" value="Integrin-linked_kinase"/>
    <property type="match status" value="1"/>
</dbReference>
<evidence type="ECO:0000256" key="1">
    <source>
        <dbReference type="ARBA" id="ARBA00004167"/>
    </source>
</evidence>
<dbReference type="InterPro" id="IPR001245">
    <property type="entry name" value="Ser-Thr/Tyr_kinase_cat_dom"/>
</dbReference>
<feature type="non-terminal residue" evidence="16">
    <location>
        <position position="311"/>
    </location>
</feature>
<dbReference type="Pfam" id="PF07714">
    <property type="entry name" value="PK_Tyr_Ser-Thr"/>
    <property type="match status" value="1"/>
</dbReference>
<proteinExistence type="predicted"/>
<evidence type="ECO:0000256" key="9">
    <source>
        <dbReference type="ARBA" id="ARBA00022777"/>
    </source>
</evidence>
<organism evidence="16 17">
    <name type="scientific">Papaver atlanticum</name>
    <dbReference type="NCBI Taxonomy" id="357466"/>
    <lineage>
        <taxon>Eukaryota</taxon>
        <taxon>Viridiplantae</taxon>
        <taxon>Streptophyta</taxon>
        <taxon>Embryophyta</taxon>
        <taxon>Tracheophyta</taxon>
        <taxon>Spermatophyta</taxon>
        <taxon>Magnoliopsida</taxon>
        <taxon>Ranunculales</taxon>
        <taxon>Papaveraceae</taxon>
        <taxon>Papaveroideae</taxon>
        <taxon>Papaver</taxon>
    </lineage>
</organism>
<evidence type="ECO:0000256" key="2">
    <source>
        <dbReference type="ARBA" id="ARBA00022527"/>
    </source>
</evidence>
<dbReference type="SMART" id="SM00220">
    <property type="entry name" value="S_TKc"/>
    <property type="match status" value="1"/>
</dbReference>
<protein>
    <recommendedName>
        <fullName evidence="15">Protein kinase domain-containing protein</fullName>
    </recommendedName>
</protein>
<evidence type="ECO:0000256" key="13">
    <source>
        <dbReference type="ARBA" id="ARBA00023170"/>
    </source>
</evidence>
<evidence type="ECO:0000256" key="11">
    <source>
        <dbReference type="ARBA" id="ARBA00022989"/>
    </source>
</evidence>
<dbReference type="GO" id="GO:0016020">
    <property type="term" value="C:membrane"/>
    <property type="evidence" value="ECO:0007669"/>
    <property type="project" value="UniProtKB-SubCell"/>
</dbReference>
<sequence length="311" mass="34895">GHLIDGTIIAVKQLSSKSQQGNREFINEIGMISALEHPNLARLYGCCIEGNQLLLIYEYMENNSLARALFGEEEVQLKLDWPTRHKICVGIARGLTYLHEESRLKIVHRDIKGTNILLDKHLNPKISDFGLARLDEEEDTHISTRIAGTRGYMAPEYALRGHLTDKADVYSYGVVALEIVSGKCNTSYRTKEAEKAYLLDWALVLQENGSLMELVDPSLNSYDEEEVLRVINIALACTNTSPILRPKMSSVVSMLEGGTPLGELSLNPISESSDDLKSKAIVDYHEQKDHGQSRTDHRETCTIFRFINICC</sequence>
<keyword evidence="12" id="KW-0472">Membrane</keyword>
<dbReference type="Gene3D" id="3.30.200.20">
    <property type="entry name" value="Phosphorylase Kinase, domain 1"/>
    <property type="match status" value="1"/>
</dbReference>
<keyword evidence="5" id="KW-0812">Transmembrane</keyword>